<name>A0ABX5LCX2_9MICO</name>
<dbReference type="Proteomes" id="UP000245674">
    <property type="component" value="Unassembled WGS sequence"/>
</dbReference>
<protein>
    <submittedName>
        <fullName evidence="1">Uncharacterized protein</fullName>
    </submittedName>
</protein>
<keyword evidence="2" id="KW-1185">Reference proteome</keyword>
<organism evidence="1 2">
    <name type="scientific">Rathayibacter iranicus NCPPB 2253 = VKM Ac-1602</name>
    <dbReference type="NCBI Taxonomy" id="1328868"/>
    <lineage>
        <taxon>Bacteria</taxon>
        <taxon>Bacillati</taxon>
        <taxon>Actinomycetota</taxon>
        <taxon>Actinomycetes</taxon>
        <taxon>Micrococcales</taxon>
        <taxon>Microbacteriaceae</taxon>
        <taxon>Rathayibacter</taxon>
    </lineage>
</organism>
<reference evidence="1 2" key="1">
    <citation type="submission" date="2018-03" db="EMBL/GenBank/DDBJ databases">
        <title>Genomic Encyclopedia of Type Strains, Phase III (KMG-III): the genomes of soil and plant-associated and newly described type strains.</title>
        <authorList>
            <person name="Whitman W."/>
        </authorList>
    </citation>
    <scope>NUCLEOTIDE SEQUENCE [LARGE SCALE GENOMIC DNA]</scope>
    <source>
        <strain evidence="1 2">VKM Ac-1602</strain>
    </source>
</reference>
<dbReference type="EMBL" id="QGDV01000004">
    <property type="protein sequence ID" value="PWJ64648.1"/>
    <property type="molecule type" value="Genomic_DNA"/>
</dbReference>
<evidence type="ECO:0000313" key="1">
    <source>
        <dbReference type="EMBL" id="PWJ64648.1"/>
    </source>
</evidence>
<comment type="caution">
    <text evidence="1">The sequence shown here is derived from an EMBL/GenBank/DDBJ whole genome shotgun (WGS) entry which is preliminary data.</text>
</comment>
<accession>A0ABX5LCX2</accession>
<sequence>MNRGMVAADSTVVFPERDGVAATVQSLDSGAVRIQTVINSPSSAHEFVYSVGDRYQVAKDAAGQFWAVGFDEAGSFTSFSIAPAWARDANGDEVPTHYEAQGDTLIQVVEPTDATSCPIVADPTWQWYNTAYGAGFSKTETKNLAAAAGAGALCGKIPSGALQTFCIVASADWGIQAGLAANEDQCVFVAAVPAPIAMRWLSPECN</sequence>
<evidence type="ECO:0000313" key="2">
    <source>
        <dbReference type="Proteomes" id="UP000245674"/>
    </source>
</evidence>
<proteinExistence type="predicted"/>
<gene>
    <name evidence="1" type="ORF">B0H03_10414</name>
</gene>